<dbReference type="GO" id="GO:0003700">
    <property type="term" value="F:DNA-binding transcription factor activity"/>
    <property type="evidence" value="ECO:0007669"/>
    <property type="project" value="TreeGrafter"/>
</dbReference>
<keyword evidence="3" id="KW-0804">Transcription</keyword>
<sequence>MKFRHGKENEYEKITLQEIAKKLDLSPTTVSRAISGNGRIGSETKDKVFQFIKENQYVPNIIEKTEKKSKNICVLLPGEEGHAQLPYFQEILLSVYDCFSARNYGVLLVKTTTTNIQELKSLVEQQKIDGAVFTRTMEGDMAIRYLEKQKVPFVVIGSWPDKQVIQVDFDQEGGCKDLTSVLFRMNIKKIACVCGDAGHIVTQSRLKGIRAAFREAGVPMEEDLLYTGAVYPSIVEKDVAELLKKDVECLLCLDDNICMSVLNALNKNRVKIPQDIKVVSCYGGRLLANSYPPVTCLEFDIKEIGGVASKKLLDAINGKADYNKIILGYNVLIKDSTM</sequence>
<reference evidence="5 6" key="1">
    <citation type="submission" date="2016-08" db="EMBL/GenBank/DDBJ databases">
        <title>A new outlook on sporulation: Clostridium algidixylanolyticum.</title>
        <authorList>
            <person name="Poppleton D.I."/>
            <person name="Gribaldo S."/>
        </authorList>
    </citation>
    <scope>NUCLEOTIDE SEQUENCE [LARGE SCALE GENOMIC DNA]</scope>
    <source>
        <strain evidence="5 6">SPL73</strain>
    </source>
</reference>
<dbReference type="Gene3D" id="3.40.50.2300">
    <property type="match status" value="2"/>
</dbReference>
<dbReference type="InterPro" id="IPR028082">
    <property type="entry name" value="Peripla_BP_I"/>
</dbReference>
<dbReference type="Pfam" id="PF13377">
    <property type="entry name" value="Peripla_BP_3"/>
    <property type="match status" value="1"/>
</dbReference>
<dbReference type="PROSITE" id="PS50932">
    <property type="entry name" value="HTH_LACI_2"/>
    <property type="match status" value="1"/>
</dbReference>
<evidence type="ECO:0000256" key="2">
    <source>
        <dbReference type="ARBA" id="ARBA00023125"/>
    </source>
</evidence>
<dbReference type="Pfam" id="PF00356">
    <property type="entry name" value="LacI"/>
    <property type="match status" value="1"/>
</dbReference>
<dbReference type="InterPro" id="IPR046335">
    <property type="entry name" value="LacI/GalR-like_sensor"/>
</dbReference>
<dbReference type="CDD" id="cd01392">
    <property type="entry name" value="HTH_LacI"/>
    <property type="match status" value="1"/>
</dbReference>
<dbReference type="PANTHER" id="PTHR30146:SF109">
    <property type="entry name" value="HTH-TYPE TRANSCRIPTIONAL REGULATOR GALS"/>
    <property type="match status" value="1"/>
</dbReference>
<dbReference type="InterPro" id="IPR010982">
    <property type="entry name" value="Lambda_DNA-bd_dom_sf"/>
</dbReference>
<feature type="domain" description="HTH lacI-type" evidence="4">
    <location>
        <begin position="14"/>
        <end position="68"/>
    </location>
</feature>
<dbReference type="Gene3D" id="1.10.260.40">
    <property type="entry name" value="lambda repressor-like DNA-binding domains"/>
    <property type="match status" value="1"/>
</dbReference>
<evidence type="ECO:0000256" key="3">
    <source>
        <dbReference type="ARBA" id="ARBA00023163"/>
    </source>
</evidence>
<evidence type="ECO:0000256" key="1">
    <source>
        <dbReference type="ARBA" id="ARBA00023015"/>
    </source>
</evidence>
<accession>A0A419T0T6</accession>
<evidence type="ECO:0000313" key="6">
    <source>
        <dbReference type="Proteomes" id="UP000284277"/>
    </source>
</evidence>
<dbReference type="Proteomes" id="UP000284277">
    <property type="component" value="Unassembled WGS sequence"/>
</dbReference>
<dbReference type="OrthoDB" id="4810at2"/>
<name>A0A419T0T6_9FIRM</name>
<dbReference type="PANTHER" id="PTHR30146">
    <property type="entry name" value="LACI-RELATED TRANSCRIPTIONAL REPRESSOR"/>
    <property type="match status" value="1"/>
</dbReference>
<dbReference type="AlphaFoldDB" id="A0A419T0T6"/>
<organism evidence="5 6">
    <name type="scientific">Lacrimispora algidixylanolytica</name>
    <dbReference type="NCBI Taxonomy" id="94868"/>
    <lineage>
        <taxon>Bacteria</taxon>
        <taxon>Bacillati</taxon>
        <taxon>Bacillota</taxon>
        <taxon>Clostridia</taxon>
        <taxon>Lachnospirales</taxon>
        <taxon>Lachnospiraceae</taxon>
        <taxon>Lacrimispora</taxon>
    </lineage>
</organism>
<keyword evidence="2" id="KW-0238">DNA-binding</keyword>
<comment type="caution">
    <text evidence="5">The sequence shown here is derived from an EMBL/GenBank/DDBJ whole genome shotgun (WGS) entry which is preliminary data.</text>
</comment>
<gene>
    <name evidence="5" type="ORF">BET01_04055</name>
</gene>
<dbReference type="SUPFAM" id="SSF53822">
    <property type="entry name" value="Periplasmic binding protein-like I"/>
    <property type="match status" value="1"/>
</dbReference>
<protein>
    <recommendedName>
        <fullName evidence="4">HTH lacI-type domain-containing protein</fullName>
    </recommendedName>
</protein>
<dbReference type="GO" id="GO:0000976">
    <property type="term" value="F:transcription cis-regulatory region binding"/>
    <property type="evidence" value="ECO:0007669"/>
    <property type="project" value="TreeGrafter"/>
</dbReference>
<dbReference type="EMBL" id="MCIA01000023">
    <property type="protein sequence ID" value="RKD31038.1"/>
    <property type="molecule type" value="Genomic_DNA"/>
</dbReference>
<evidence type="ECO:0000313" key="5">
    <source>
        <dbReference type="EMBL" id="RKD31038.1"/>
    </source>
</evidence>
<dbReference type="RefSeq" id="WP_120197254.1">
    <property type="nucleotide sequence ID" value="NZ_MCIA01000023.1"/>
</dbReference>
<dbReference type="SMART" id="SM00354">
    <property type="entry name" value="HTH_LACI"/>
    <property type="match status" value="1"/>
</dbReference>
<evidence type="ECO:0000259" key="4">
    <source>
        <dbReference type="PROSITE" id="PS50932"/>
    </source>
</evidence>
<keyword evidence="6" id="KW-1185">Reference proteome</keyword>
<dbReference type="InterPro" id="IPR000843">
    <property type="entry name" value="HTH_LacI"/>
</dbReference>
<dbReference type="SUPFAM" id="SSF47413">
    <property type="entry name" value="lambda repressor-like DNA-binding domains"/>
    <property type="match status" value="1"/>
</dbReference>
<proteinExistence type="predicted"/>
<keyword evidence="1" id="KW-0805">Transcription regulation</keyword>